<name>A0ABT0R181_9MICO</name>
<dbReference type="Proteomes" id="UP001203761">
    <property type="component" value="Unassembled WGS sequence"/>
</dbReference>
<keyword evidence="4" id="KW-1185">Reference proteome</keyword>
<dbReference type="InterPro" id="IPR006142">
    <property type="entry name" value="INTEIN"/>
</dbReference>
<dbReference type="PROSITE" id="PS50819">
    <property type="entry name" value="INTEIN_ENDONUCLEASE"/>
    <property type="match status" value="1"/>
</dbReference>
<gene>
    <name evidence="3" type="ORF">Bequi_09805</name>
</gene>
<dbReference type="Gene3D" id="3.40.50.300">
    <property type="entry name" value="P-loop containing nucleotide triphosphate hydrolases"/>
    <property type="match status" value="1"/>
</dbReference>
<evidence type="ECO:0000256" key="1">
    <source>
        <dbReference type="SAM" id="MobiDB-lite"/>
    </source>
</evidence>
<evidence type="ECO:0000313" key="3">
    <source>
        <dbReference type="EMBL" id="MCL6423677.1"/>
    </source>
</evidence>
<dbReference type="SUPFAM" id="SSF52540">
    <property type="entry name" value="P-loop containing nucleoside triphosphate hydrolases"/>
    <property type="match status" value="1"/>
</dbReference>
<proteinExistence type="predicted"/>
<evidence type="ECO:0000313" key="4">
    <source>
        <dbReference type="Proteomes" id="UP001203761"/>
    </source>
</evidence>
<keyword evidence="3" id="KW-0547">Nucleotide-binding</keyword>
<dbReference type="InterPro" id="IPR004042">
    <property type="entry name" value="Intein_endonuc_central"/>
</dbReference>
<dbReference type="SMART" id="SM00306">
    <property type="entry name" value="HintN"/>
    <property type="match status" value="1"/>
</dbReference>
<dbReference type="SUPFAM" id="SSF55608">
    <property type="entry name" value="Homing endonucleases"/>
    <property type="match status" value="1"/>
</dbReference>
<dbReference type="EMBL" id="JAKNCJ010000004">
    <property type="protein sequence ID" value="MCL6423677.1"/>
    <property type="molecule type" value="Genomic_DNA"/>
</dbReference>
<dbReference type="InterPro" id="IPR003587">
    <property type="entry name" value="Hint_dom_N"/>
</dbReference>
<dbReference type="Gene3D" id="3.10.28.10">
    <property type="entry name" value="Homing endonucleases"/>
    <property type="match status" value="1"/>
</dbReference>
<dbReference type="Gene3D" id="2.170.16.10">
    <property type="entry name" value="Hedgehog/Intein (Hint) domain"/>
    <property type="match status" value="1"/>
</dbReference>
<dbReference type="InterPro" id="IPR027417">
    <property type="entry name" value="P-loop_NTPase"/>
</dbReference>
<dbReference type="PRINTS" id="PR00379">
    <property type="entry name" value="INTEIN"/>
</dbReference>
<comment type="caution">
    <text evidence="3">The sequence shown here is derived from an EMBL/GenBank/DDBJ whole genome shotgun (WGS) entry which is preliminary data.</text>
</comment>
<dbReference type="SUPFAM" id="SSF51294">
    <property type="entry name" value="Hedgehog/intein (Hint) domain"/>
    <property type="match status" value="1"/>
</dbReference>
<dbReference type="InterPro" id="IPR004860">
    <property type="entry name" value="LAGLIDADG_dom"/>
</dbReference>
<dbReference type="InterPro" id="IPR036844">
    <property type="entry name" value="Hint_dom_sf"/>
</dbReference>
<accession>A0ABT0R181</accession>
<dbReference type="RefSeq" id="WP_249737751.1">
    <property type="nucleotide sequence ID" value="NZ_JAKNCJ010000004.1"/>
</dbReference>
<dbReference type="Pfam" id="PF12846">
    <property type="entry name" value="AAA_10"/>
    <property type="match status" value="1"/>
</dbReference>
<dbReference type="GO" id="GO:0005524">
    <property type="term" value="F:ATP binding"/>
    <property type="evidence" value="ECO:0007669"/>
    <property type="project" value="UniProtKB-KW"/>
</dbReference>
<reference evidence="3" key="1">
    <citation type="submission" date="2022-02" db="EMBL/GenBank/DDBJ databases">
        <authorList>
            <person name="Lee M."/>
            <person name="Kim S.-J."/>
            <person name="Jung M.-Y."/>
        </authorList>
    </citation>
    <scope>NUCLEOTIDE SEQUENCE</scope>
    <source>
        <strain evidence="3">JHP9</strain>
    </source>
</reference>
<organism evidence="3 4">
    <name type="scientific">Brachybacterium equifaecis</name>
    <dbReference type="NCBI Taxonomy" id="2910770"/>
    <lineage>
        <taxon>Bacteria</taxon>
        <taxon>Bacillati</taxon>
        <taxon>Actinomycetota</taxon>
        <taxon>Actinomycetes</taxon>
        <taxon>Micrococcales</taxon>
        <taxon>Dermabacteraceae</taxon>
        <taxon>Brachybacterium</taxon>
    </lineage>
</organism>
<feature type="domain" description="DOD-type homing endonuclease" evidence="2">
    <location>
        <begin position="814"/>
        <end position="936"/>
    </location>
</feature>
<evidence type="ECO:0000259" key="2">
    <source>
        <dbReference type="PROSITE" id="PS50819"/>
    </source>
</evidence>
<dbReference type="InterPro" id="IPR027434">
    <property type="entry name" value="Homing_endonucl"/>
</dbReference>
<dbReference type="Pfam" id="PF14528">
    <property type="entry name" value="LAGLIDADG_3"/>
    <property type="match status" value="1"/>
</dbReference>
<feature type="region of interest" description="Disordered" evidence="1">
    <location>
        <begin position="1467"/>
        <end position="1496"/>
    </location>
</feature>
<keyword evidence="3" id="KW-0067">ATP-binding</keyword>
<sequence length="1510" mass="165463">MALASTLGFGPTQGFDSKVPLDPTQIAARFDDGRVLGIDNSVWLIRKVPLRPYADARSLVEQLMAAEPIMQAWQELSGLAYSIGTPRRFTSKGTYREVQHLLVNVPTLFEPDPASPLAIKHRRDYGNHVVDERVLLFAVKLRPSVTKSGLAAAVDSVVETFAYGGTPMSDFDHDAKEIGSLLSRAGMTMPSSTEIRLADSWWSEKRRSDSHFAQHPDHLHVFASAASTLKAREQAERPCSEWPDIEGHNVISIASIADFDLKFVESRKEFTQWASDAVRQGALAISIRGLIEPAKVSAEEMRRQYSRVKGDIEERYKNNKLSKKQQEDLLDLLRDVSRAYEGGGMPTLTGASILIAFNGMRDETKLMRYSCATPRLMENRQYPGLLEMQLASSVRANPNRQELPSSVVAGSGIVSLNRVGDRSGALLGFDERDDQPSFFDPSAASTADGLPIAVILGATGSGKSACVNTQVRTPFGTVRLGDLKVGDQVLGRDGRPCNVLSIHEQPTPEKAYRLTLSDGQTIKADSNHQWVVSSRTDRTSMRRPKHMLALQRAEESRALAGRLHAKAMEIPVDTWMTYHELSEVLSTIPGVRFMDRPAIIAALDMMDTPRKLAKRAIESPFSMDEMVKSDPVNVWPARESVQRLHEMWTKSSSSSRWAEGSAIRAKASLAVLESLGGDERWTVRQIAEAIDGVDPAAGVSVGVGRITSLNGSLRRFGLTPTKEFREVTVPVAKARRLAEKSMHIVPARRALVDIANRTLQQITVDDAPYIERVMSTGEILAEGVITSTGHANWSIHLAEPLDLPEADLPVAPYTLGAWLGDGSTASDGLTGIDPEIWAEIVADGYEMWHHPTIRKHHRIVGLTGRLREAGFSVRSGQDDKHIPVAYLRASYEQRLAVLQGLMDTDGTISKAGSCELSLSHERLATDALELIRSLGIKASVSVGEGSYRLRNAETGELGEKVVCKDRHRIKFTTAQPVFRLPRKRSLLPTELRETQQWLYIESIEPIEPEPMRCITVDSPDSTYLIEGFVPTHNTMVGLNLMDQFQAMGSPGVFIDPKNHTEGEGHGPVIRAMGGQVASLDDLMSSDGVFDPVRFMPTTDSAIEMGTSLLLSINPWGQDKDRHEVALAKALRHGIEVRKATCLGEALKFAYEDGILEGNEEVYTKCEDLASLPQFGALYGRDPKGKALNVNDGITLIEVGSTYLPIPEPGSQATDITQRIAMALIRMMVFGSANALTGRNGVVALDEAWVFLSAGREEMNRLGRLARSQRVLPILMTQRVTDALDAGLEGYISRGIILHISDAAEARAACQLFGVEPTEARIGRIRASHKLGGEDYLDDSVSAGHNTNSLKALVEEIPDPDFPGLMRRVVVRGSVGFYADLNQRFIPVTMTLPEEFLLLASTNPLDMARRERVLADRARERARSRRRASLHMQTQDEVDDLFTGGIGAGAAGEAEPELSPFEMRREQVSAFTDRSADVELDGTPAQPAPAAPAVSAPAAVHAGMDVDDLFG</sequence>
<protein>
    <submittedName>
        <fullName evidence="3">ATP-binding protein</fullName>
    </submittedName>
</protein>